<dbReference type="Gene3D" id="1.25.40.10">
    <property type="entry name" value="Tetratricopeptide repeat domain"/>
    <property type="match status" value="1"/>
</dbReference>
<keyword evidence="2" id="KW-0812">Transmembrane</keyword>
<evidence type="ECO:0000256" key="2">
    <source>
        <dbReference type="SAM" id="Phobius"/>
    </source>
</evidence>
<dbReference type="SUPFAM" id="SSF48452">
    <property type="entry name" value="TPR-like"/>
    <property type="match status" value="1"/>
</dbReference>
<feature type="compositionally biased region" description="Basic and acidic residues" evidence="1">
    <location>
        <begin position="8"/>
        <end position="20"/>
    </location>
</feature>
<dbReference type="Proteomes" id="UP001500416">
    <property type="component" value="Unassembled WGS sequence"/>
</dbReference>
<proteinExistence type="predicted"/>
<evidence type="ECO:0000313" key="4">
    <source>
        <dbReference type="Proteomes" id="UP001500416"/>
    </source>
</evidence>
<comment type="caution">
    <text evidence="3">The sequence shown here is derived from an EMBL/GenBank/DDBJ whole genome shotgun (WGS) entry which is preliminary data.</text>
</comment>
<dbReference type="EMBL" id="BAAABU010000031">
    <property type="protein sequence ID" value="GAA0260968.1"/>
    <property type="molecule type" value="Genomic_DNA"/>
</dbReference>
<keyword evidence="2" id="KW-1133">Transmembrane helix</keyword>
<reference evidence="3 4" key="1">
    <citation type="journal article" date="2019" name="Int. J. Syst. Evol. Microbiol.">
        <title>The Global Catalogue of Microorganisms (GCM) 10K type strain sequencing project: providing services to taxonomists for standard genome sequencing and annotation.</title>
        <authorList>
            <consortium name="The Broad Institute Genomics Platform"/>
            <consortium name="The Broad Institute Genome Sequencing Center for Infectious Disease"/>
            <person name="Wu L."/>
            <person name="Ma J."/>
        </authorList>
    </citation>
    <scope>NUCLEOTIDE SEQUENCE [LARGE SCALE GENOMIC DNA]</scope>
    <source>
        <strain evidence="3 4">JCM 3380</strain>
    </source>
</reference>
<evidence type="ECO:0000313" key="3">
    <source>
        <dbReference type="EMBL" id="GAA0260968.1"/>
    </source>
</evidence>
<gene>
    <name evidence="3" type="ORF">GCM10010492_72460</name>
</gene>
<sequence length="794" mass="85676">MTAEMEGAEPRGQRDVDPERAAEIERHRRTLATDPRDFHALRALASVVDNVDEACHLYRRAAAVRVLDSDDYHRWLTMVAATRPPRTIQWGDALCRLREQRPESADTVLVLVADTLSRNGALAAAGTAVEEVDASANLQPAVRHQLVVVAGRLLATGGPWEGHYEARKNRITDFMRDSHPPTLLEGARLAVVNRDLGYAKLLLGDVEARADEQLRKMADALRAFIALDEDDYGEVLLRVRDPGSDDIGTELRLAHAIALHGLGQLDDARRRLTRLLSELAPTATEARTDDDRFRLELRVRTLLALAMVQYDLGDFESHWATIRLVAETNTDDLPVPIQAVVLVCRCNLGVPSAEDALLRLDRLAELPGLAGADVETLDLIRAEARLLLAARSAEPGAHAESSARETLSRLRWTAVTSARPTSARAAYAAVLVGDDDVAGLLVPQGETRTGDWRLDTLRAIVSVRKSEPGEAVELLKRVLEDRRHDLDRRCLLVQAELAAGLVDAAVRDAEAVIRFAPGHLTGRLLHAESLLAAASADGADDYPLLVKAAKEFAEVLRLQQGLTDHLAGRTTGVPIASELLPRSEIPHVARQFAVAAVRATWVLAKAGLPVMRSEVRGLGNQAVAGLAVHDGEEAKRFGTMLGRIRRTVCARATARPLYLVVGTAMLALAVFGGWPVNSFSAASPARIGALVLAGVAFFLPYIRKVQGFGVAFELAPVVTNAAADGYLPKIVSAHRVLGRLLTPPAQREGSHVANVGLAAGTGGRTGVIEAMRFDEGRPKAVDGVADVSERTDPA</sequence>
<keyword evidence="4" id="KW-1185">Reference proteome</keyword>
<keyword evidence="2" id="KW-0472">Membrane</keyword>
<feature type="region of interest" description="Disordered" evidence="1">
    <location>
        <begin position="1"/>
        <end position="20"/>
    </location>
</feature>
<dbReference type="InterPro" id="IPR011990">
    <property type="entry name" value="TPR-like_helical_dom_sf"/>
</dbReference>
<feature type="transmembrane region" description="Helical" evidence="2">
    <location>
        <begin position="682"/>
        <end position="702"/>
    </location>
</feature>
<protein>
    <submittedName>
        <fullName evidence="3">Uncharacterized protein</fullName>
    </submittedName>
</protein>
<dbReference type="RefSeq" id="WP_343939606.1">
    <property type="nucleotide sequence ID" value="NZ_BAAABU010000031.1"/>
</dbReference>
<organism evidence="3 4">
    <name type="scientific">Saccharothrix mutabilis subsp. mutabilis</name>
    <dbReference type="NCBI Taxonomy" id="66855"/>
    <lineage>
        <taxon>Bacteria</taxon>
        <taxon>Bacillati</taxon>
        <taxon>Actinomycetota</taxon>
        <taxon>Actinomycetes</taxon>
        <taxon>Pseudonocardiales</taxon>
        <taxon>Pseudonocardiaceae</taxon>
        <taxon>Saccharothrix</taxon>
    </lineage>
</organism>
<evidence type="ECO:0000256" key="1">
    <source>
        <dbReference type="SAM" id="MobiDB-lite"/>
    </source>
</evidence>
<name>A0ABN0UTE4_9PSEU</name>
<accession>A0ABN0UTE4</accession>
<feature type="transmembrane region" description="Helical" evidence="2">
    <location>
        <begin position="656"/>
        <end position="676"/>
    </location>
</feature>